<organism evidence="1 2">
    <name type="scientific">Hyaloscypha hepaticicola</name>
    <dbReference type="NCBI Taxonomy" id="2082293"/>
    <lineage>
        <taxon>Eukaryota</taxon>
        <taxon>Fungi</taxon>
        <taxon>Dikarya</taxon>
        <taxon>Ascomycota</taxon>
        <taxon>Pezizomycotina</taxon>
        <taxon>Leotiomycetes</taxon>
        <taxon>Helotiales</taxon>
        <taxon>Hyaloscyphaceae</taxon>
        <taxon>Hyaloscypha</taxon>
    </lineage>
</organism>
<evidence type="ECO:0008006" key="3">
    <source>
        <dbReference type="Google" id="ProtNLM"/>
    </source>
</evidence>
<dbReference type="Gene3D" id="1.25.40.20">
    <property type="entry name" value="Ankyrin repeat-containing domain"/>
    <property type="match status" value="1"/>
</dbReference>
<dbReference type="OrthoDB" id="366390at2759"/>
<protein>
    <recommendedName>
        <fullName evidence="3">Ankyrin</fullName>
    </recommendedName>
</protein>
<dbReference type="AlphaFoldDB" id="A0A2J6PQM9"/>
<proteinExistence type="predicted"/>
<dbReference type="InterPro" id="IPR036770">
    <property type="entry name" value="Ankyrin_rpt-contain_sf"/>
</dbReference>
<gene>
    <name evidence="1" type="ORF">NA56DRAFT_708840</name>
</gene>
<dbReference type="EMBL" id="KZ613506">
    <property type="protein sequence ID" value="PMD16291.1"/>
    <property type="molecule type" value="Genomic_DNA"/>
</dbReference>
<reference evidence="1 2" key="1">
    <citation type="submission" date="2016-05" db="EMBL/GenBank/DDBJ databases">
        <title>A degradative enzymes factory behind the ericoid mycorrhizal symbiosis.</title>
        <authorList>
            <consortium name="DOE Joint Genome Institute"/>
            <person name="Martino E."/>
            <person name="Morin E."/>
            <person name="Grelet G."/>
            <person name="Kuo A."/>
            <person name="Kohler A."/>
            <person name="Daghino S."/>
            <person name="Barry K."/>
            <person name="Choi C."/>
            <person name="Cichocki N."/>
            <person name="Clum A."/>
            <person name="Copeland A."/>
            <person name="Hainaut M."/>
            <person name="Haridas S."/>
            <person name="Labutti K."/>
            <person name="Lindquist E."/>
            <person name="Lipzen A."/>
            <person name="Khouja H.-R."/>
            <person name="Murat C."/>
            <person name="Ohm R."/>
            <person name="Olson A."/>
            <person name="Spatafora J."/>
            <person name="Veneault-Fourrey C."/>
            <person name="Henrissat B."/>
            <person name="Grigoriev I."/>
            <person name="Martin F."/>
            <person name="Perotto S."/>
        </authorList>
    </citation>
    <scope>NUCLEOTIDE SEQUENCE [LARGE SCALE GENOMIC DNA]</scope>
    <source>
        <strain evidence="1 2">UAMH 7357</strain>
    </source>
</reference>
<name>A0A2J6PQM9_9HELO</name>
<accession>A0A2J6PQM9</accession>
<sequence length="251" mass="28460">MEESIEGVEHTLQKRGGRSWWRFLEAASDCDAPKLPSLLYLEKSNIHDRMVNSKTTSWQSPLHIVLGSNARYNHQVFEVSSEKKILDCVTLLSDRGASITDANSTPLHLAASPGIPVAIFLQILDEVPREDIDRVNNQGWTPLYSSEKVASFAWEGREPSYYVFEKGCTVSELDSASIWFPKHVEKYSENDEEKEQVRIQLTKAQEFLKHWEQKRLRLATNGTYNPYMGSEEVLASGSMGFSHSSSTENET</sequence>
<dbReference type="SUPFAM" id="SSF48403">
    <property type="entry name" value="Ankyrin repeat"/>
    <property type="match status" value="1"/>
</dbReference>
<dbReference type="Proteomes" id="UP000235672">
    <property type="component" value="Unassembled WGS sequence"/>
</dbReference>
<evidence type="ECO:0000313" key="1">
    <source>
        <dbReference type="EMBL" id="PMD16291.1"/>
    </source>
</evidence>
<evidence type="ECO:0000313" key="2">
    <source>
        <dbReference type="Proteomes" id="UP000235672"/>
    </source>
</evidence>
<keyword evidence="2" id="KW-1185">Reference proteome</keyword>